<evidence type="ECO:0000313" key="7">
    <source>
        <dbReference type="Proteomes" id="UP000823775"/>
    </source>
</evidence>
<dbReference type="InterPro" id="IPR014722">
    <property type="entry name" value="Rib_uL2_dom2"/>
</dbReference>
<comment type="caution">
    <text evidence="6">The sequence shown here is derived from an EMBL/GenBank/DDBJ whole genome shotgun (WGS) entry which is preliminary data.</text>
</comment>
<accession>A0ABS8VGZ8</accession>
<dbReference type="PANTHER" id="PTHR11125:SF14">
    <property type="entry name" value="TRANSCRIPTION ELONGATION FACTOR SPT5 HOMOLOG 1"/>
    <property type="match status" value="1"/>
</dbReference>
<feature type="domain" description="Spt5 KOW" evidence="5">
    <location>
        <begin position="162"/>
        <end position="239"/>
    </location>
</feature>
<evidence type="ECO:0000259" key="5">
    <source>
        <dbReference type="Pfam" id="PF23042"/>
    </source>
</evidence>
<gene>
    <name evidence="6" type="primary">SUPT5H</name>
    <name evidence="6" type="ORF">HAX54_036509</name>
</gene>
<dbReference type="Pfam" id="PF23042">
    <property type="entry name" value="KOW1_SPT5"/>
    <property type="match status" value="1"/>
</dbReference>
<feature type="coiled-coil region" evidence="1">
    <location>
        <begin position="59"/>
        <end position="86"/>
    </location>
</feature>
<feature type="domain" description="NGN" evidence="3">
    <location>
        <begin position="113"/>
        <end position="154"/>
    </location>
</feature>
<evidence type="ECO:0000259" key="3">
    <source>
        <dbReference type="Pfam" id="PF03439"/>
    </source>
</evidence>
<dbReference type="Gene3D" id="3.30.70.940">
    <property type="entry name" value="NusG, N-terminal domain"/>
    <property type="match status" value="1"/>
</dbReference>
<dbReference type="InterPro" id="IPR022581">
    <property type="entry name" value="Spt5_N"/>
</dbReference>
<dbReference type="PANTHER" id="PTHR11125">
    <property type="entry name" value="SUPPRESSOR OF TY 5"/>
    <property type="match status" value="1"/>
</dbReference>
<dbReference type="Pfam" id="PF03439">
    <property type="entry name" value="Spt5-NGN"/>
    <property type="match status" value="1"/>
</dbReference>
<organism evidence="6 7">
    <name type="scientific">Datura stramonium</name>
    <name type="common">Jimsonweed</name>
    <name type="synonym">Common thornapple</name>
    <dbReference type="NCBI Taxonomy" id="4076"/>
    <lineage>
        <taxon>Eukaryota</taxon>
        <taxon>Viridiplantae</taxon>
        <taxon>Streptophyta</taxon>
        <taxon>Embryophyta</taxon>
        <taxon>Tracheophyta</taxon>
        <taxon>Spermatophyta</taxon>
        <taxon>Magnoliopsida</taxon>
        <taxon>eudicotyledons</taxon>
        <taxon>Gunneridae</taxon>
        <taxon>Pentapetalae</taxon>
        <taxon>asterids</taxon>
        <taxon>lamiids</taxon>
        <taxon>Solanales</taxon>
        <taxon>Solanaceae</taxon>
        <taxon>Solanoideae</taxon>
        <taxon>Datureae</taxon>
        <taxon>Datura</taxon>
    </lineage>
</organism>
<dbReference type="Gene3D" id="2.30.30.30">
    <property type="match status" value="1"/>
</dbReference>
<keyword evidence="7" id="KW-1185">Reference proteome</keyword>
<proteinExistence type="predicted"/>
<evidence type="ECO:0000259" key="4">
    <source>
        <dbReference type="Pfam" id="PF11942"/>
    </source>
</evidence>
<keyword evidence="6" id="KW-0648">Protein biosynthesis</keyword>
<reference evidence="6 7" key="1">
    <citation type="journal article" date="2021" name="BMC Genomics">
        <title>Datura genome reveals duplications of psychoactive alkaloid biosynthetic genes and high mutation rate following tissue culture.</title>
        <authorList>
            <person name="Rajewski A."/>
            <person name="Carter-House D."/>
            <person name="Stajich J."/>
            <person name="Litt A."/>
        </authorList>
    </citation>
    <scope>NUCLEOTIDE SEQUENCE [LARGE SCALE GENOMIC DNA]</scope>
    <source>
        <strain evidence="6">AR-01</strain>
    </source>
</reference>
<keyword evidence="6" id="KW-0251">Elongation factor</keyword>
<protein>
    <submittedName>
        <fullName evidence="6">Transcription elongation factor SPT5</fullName>
    </submittedName>
</protein>
<dbReference type="EMBL" id="JACEIK010004846">
    <property type="protein sequence ID" value="MCD9646573.1"/>
    <property type="molecule type" value="Genomic_DNA"/>
</dbReference>
<dbReference type="InterPro" id="IPR005100">
    <property type="entry name" value="NGN-domain"/>
</dbReference>
<evidence type="ECO:0000256" key="1">
    <source>
        <dbReference type="SAM" id="Coils"/>
    </source>
</evidence>
<evidence type="ECO:0000256" key="2">
    <source>
        <dbReference type="SAM" id="MobiDB-lite"/>
    </source>
</evidence>
<dbReference type="InterPro" id="IPR036735">
    <property type="entry name" value="NGN_dom_sf"/>
</dbReference>
<dbReference type="GO" id="GO:0003746">
    <property type="term" value="F:translation elongation factor activity"/>
    <property type="evidence" value="ECO:0007669"/>
    <property type="project" value="UniProtKB-KW"/>
</dbReference>
<dbReference type="Proteomes" id="UP000823775">
    <property type="component" value="Unassembled WGS sequence"/>
</dbReference>
<dbReference type="InterPro" id="IPR041973">
    <property type="entry name" value="KOW_Spt5_1"/>
</dbReference>
<name>A0ABS8VGZ8_DATST</name>
<dbReference type="CDD" id="cd06081">
    <property type="entry name" value="KOW_Spt5_1"/>
    <property type="match status" value="1"/>
</dbReference>
<dbReference type="Pfam" id="PF11942">
    <property type="entry name" value="Spt5_N"/>
    <property type="match status" value="1"/>
</dbReference>
<feature type="region of interest" description="Disordered" evidence="2">
    <location>
        <begin position="1"/>
        <end position="40"/>
    </location>
</feature>
<feature type="compositionally biased region" description="Acidic residues" evidence="2">
    <location>
        <begin position="14"/>
        <end position="40"/>
    </location>
</feature>
<evidence type="ECO:0000313" key="6">
    <source>
        <dbReference type="EMBL" id="MCD9646573.1"/>
    </source>
</evidence>
<dbReference type="InterPro" id="IPR039659">
    <property type="entry name" value="SPT5"/>
</dbReference>
<sequence length="240" mass="27879">MGSKRRAASHFFELEADVDSDEEGDEEESEAEDDFIEDAGVDSDFVLRRRQVIHPQIGEEEEEEDIDEFERRIEERYGRKSRYEEEEEDETEVFQQALLPTATDSKLWMVKCANYIYIEADKESQVREACKGMRHSFLKNKIAMVPNKEMSAVLSVKNRETEFSKDSWVRLKTGNYRGDLAQIVNVDDIRQRVTVKLIPRIDFQALINKFEGNKPLTVSNKFCPPPRFWSATKAKALGIQ</sequence>
<keyword evidence="1" id="KW-0175">Coiled coil</keyword>
<feature type="domain" description="Spt5 transcription elongation factor N-terminal" evidence="4">
    <location>
        <begin position="11"/>
        <end position="100"/>
    </location>
</feature>